<dbReference type="SUPFAM" id="SSF56300">
    <property type="entry name" value="Metallo-dependent phosphatases"/>
    <property type="match status" value="1"/>
</dbReference>
<dbReference type="PANTHER" id="PTHR13315:SF0">
    <property type="entry name" value="METALLOPHOSPHOESTERASE 1"/>
    <property type="match status" value="1"/>
</dbReference>
<dbReference type="InterPro" id="IPR029052">
    <property type="entry name" value="Metallo-depent_PP-like"/>
</dbReference>
<dbReference type="OrthoDB" id="9984693at2759"/>
<name>A0A401T6M7_CHIPU</name>
<dbReference type="InterPro" id="IPR033308">
    <property type="entry name" value="PGAP5/Cdc1/Ted1"/>
</dbReference>
<dbReference type="STRING" id="137246.A0A401T6M7"/>
<dbReference type="OMA" id="SENCKGK"/>
<protein>
    <recommendedName>
        <fullName evidence="9">Metallophosphoesterase 1</fullName>
    </recommendedName>
</protein>
<keyword evidence="6" id="KW-0812">Transmembrane</keyword>
<sequence>FVLVNSIALQGDGCSICSKVENDLQQLSVALNCSRQLDPSHSSENCKGKEIFPPSAPILLQHYPLYRVSDEECTGEDSASPEEKQLLFREKYDTLSLEASKKLLWWFCPRLILSGHTHSSCTVLHNGQLPEISVPSFNWRNRNNPSFLLARITATDFTLAKCFMPRESTVITIYLAAGVLAINLLLFHFHFWQWLMHYLIDKHKST</sequence>
<evidence type="ECO:0000256" key="5">
    <source>
        <dbReference type="ARBA" id="ARBA00023211"/>
    </source>
</evidence>
<gene>
    <name evidence="7" type="ORF">chiPu_0016757</name>
</gene>
<dbReference type="EMBL" id="BEZZ01001141">
    <property type="protein sequence ID" value="GCC38244.1"/>
    <property type="molecule type" value="Genomic_DNA"/>
</dbReference>
<evidence type="ECO:0000256" key="3">
    <source>
        <dbReference type="ARBA" id="ARBA00022801"/>
    </source>
</evidence>
<evidence type="ECO:0000256" key="6">
    <source>
        <dbReference type="SAM" id="Phobius"/>
    </source>
</evidence>
<keyword evidence="3" id="KW-0378">Hydrolase</keyword>
<organism evidence="7 8">
    <name type="scientific">Chiloscyllium punctatum</name>
    <name type="common">Brownbanded bambooshark</name>
    <name type="synonym">Hemiscyllium punctatum</name>
    <dbReference type="NCBI Taxonomy" id="137246"/>
    <lineage>
        <taxon>Eukaryota</taxon>
        <taxon>Metazoa</taxon>
        <taxon>Chordata</taxon>
        <taxon>Craniata</taxon>
        <taxon>Vertebrata</taxon>
        <taxon>Chondrichthyes</taxon>
        <taxon>Elasmobranchii</taxon>
        <taxon>Galeomorphii</taxon>
        <taxon>Galeoidea</taxon>
        <taxon>Orectolobiformes</taxon>
        <taxon>Hemiscylliidae</taxon>
        <taxon>Chiloscyllium</taxon>
    </lineage>
</organism>
<feature type="transmembrane region" description="Helical" evidence="6">
    <location>
        <begin position="171"/>
        <end position="192"/>
    </location>
</feature>
<dbReference type="PANTHER" id="PTHR13315">
    <property type="entry name" value="METALLO PHOSPHOESTERASE RELATED"/>
    <property type="match status" value="1"/>
</dbReference>
<feature type="non-terminal residue" evidence="7">
    <location>
        <position position="1"/>
    </location>
</feature>
<comment type="cofactor">
    <cofactor evidence="1">
        <name>Mn(2+)</name>
        <dbReference type="ChEBI" id="CHEBI:29035"/>
    </cofactor>
</comment>
<accession>A0A401T6M7</accession>
<dbReference type="GO" id="GO:0046872">
    <property type="term" value="F:metal ion binding"/>
    <property type="evidence" value="ECO:0007669"/>
    <property type="project" value="UniProtKB-KW"/>
</dbReference>
<dbReference type="GO" id="GO:0006506">
    <property type="term" value="P:GPI anchor biosynthetic process"/>
    <property type="evidence" value="ECO:0007669"/>
    <property type="project" value="InterPro"/>
</dbReference>
<reference evidence="7 8" key="1">
    <citation type="journal article" date="2018" name="Nat. Ecol. Evol.">
        <title>Shark genomes provide insights into elasmobranch evolution and the origin of vertebrates.</title>
        <authorList>
            <person name="Hara Y"/>
            <person name="Yamaguchi K"/>
            <person name="Onimaru K"/>
            <person name="Kadota M"/>
            <person name="Koyanagi M"/>
            <person name="Keeley SD"/>
            <person name="Tatsumi K"/>
            <person name="Tanaka K"/>
            <person name="Motone F"/>
            <person name="Kageyama Y"/>
            <person name="Nozu R"/>
            <person name="Adachi N"/>
            <person name="Nishimura O"/>
            <person name="Nakagawa R"/>
            <person name="Tanegashima C"/>
            <person name="Kiyatake I"/>
            <person name="Matsumoto R"/>
            <person name="Murakumo K"/>
            <person name="Nishida K"/>
            <person name="Terakita A"/>
            <person name="Kuratani S"/>
            <person name="Sato K"/>
            <person name="Hyodo S Kuraku.S."/>
        </authorList>
    </citation>
    <scope>NUCLEOTIDE SEQUENCE [LARGE SCALE GENOMIC DNA]</scope>
</reference>
<proteinExistence type="predicted"/>
<comment type="caution">
    <text evidence="7">The sequence shown here is derived from an EMBL/GenBank/DDBJ whole genome shotgun (WGS) entry which is preliminary data.</text>
</comment>
<evidence type="ECO:0008006" key="9">
    <source>
        <dbReference type="Google" id="ProtNLM"/>
    </source>
</evidence>
<dbReference type="AlphaFoldDB" id="A0A401T6M7"/>
<evidence type="ECO:0000313" key="8">
    <source>
        <dbReference type="Proteomes" id="UP000287033"/>
    </source>
</evidence>
<keyword evidence="6" id="KW-1133">Transmembrane helix</keyword>
<dbReference type="GO" id="GO:0016787">
    <property type="term" value="F:hydrolase activity"/>
    <property type="evidence" value="ECO:0007669"/>
    <property type="project" value="UniProtKB-KW"/>
</dbReference>
<evidence type="ECO:0000256" key="2">
    <source>
        <dbReference type="ARBA" id="ARBA00022723"/>
    </source>
</evidence>
<keyword evidence="5" id="KW-0464">Manganese</keyword>
<evidence type="ECO:0000256" key="4">
    <source>
        <dbReference type="ARBA" id="ARBA00023136"/>
    </source>
</evidence>
<dbReference type="Proteomes" id="UP000287033">
    <property type="component" value="Unassembled WGS sequence"/>
</dbReference>
<keyword evidence="2" id="KW-0479">Metal-binding</keyword>
<keyword evidence="4 6" id="KW-0472">Membrane</keyword>
<keyword evidence="8" id="KW-1185">Reference proteome</keyword>
<evidence type="ECO:0000256" key="1">
    <source>
        <dbReference type="ARBA" id="ARBA00001936"/>
    </source>
</evidence>
<evidence type="ECO:0000313" key="7">
    <source>
        <dbReference type="EMBL" id="GCC38244.1"/>
    </source>
</evidence>
<dbReference type="GO" id="GO:0016020">
    <property type="term" value="C:membrane"/>
    <property type="evidence" value="ECO:0007669"/>
    <property type="project" value="GOC"/>
</dbReference>